<dbReference type="Proteomes" id="UP001060919">
    <property type="component" value="Chromosome"/>
</dbReference>
<organism evidence="1 2">
    <name type="scientific">Aureispira anguillae</name>
    <dbReference type="NCBI Taxonomy" id="2864201"/>
    <lineage>
        <taxon>Bacteria</taxon>
        <taxon>Pseudomonadati</taxon>
        <taxon>Bacteroidota</taxon>
        <taxon>Saprospiria</taxon>
        <taxon>Saprospirales</taxon>
        <taxon>Saprospiraceae</taxon>
        <taxon>Aureispira</taxon>
    </lineage>
</organism>
<evidence type="ECO:0000313" key="1">
    <source>
        <dbReference type="EMBL" id="BDS12269.1"/>
    </source>
</evidence>
<protein>
    <submittedName>
        <fullName evidence="1">Uncharacterized protein</fullName>
    </submittedName>
</protein>
<keyword evidence="2" id="KW-1185">Reference proteome</keyword>
<accession>A0A915YFN7</accession>
<dbReference type="EMBL" id="AP026867">
    <property type="protein sequence ID" value="BDS12269.1"/>
    <property type="molecule type" value="Genomic_DNA"/>
</dbReference>
<evidence type="ECO:0000313" key="2">
    <source>
        <dbReference type="Proteomes" id="UP001060919"/>
    </source>
</evidence>
<gene>
    <name evidence="1" type="ORF">AsAng_0029880</name>
</gene>
<dbReference type="AlphaFoldDB" id="A0A915YFN7"/>
<reference evidence="1" key="1">
    <citation type="submission" date="2022-09" db="EMBL/GenBank/DDBJ databases">
        <title>Aureispira anguillicida sp. nov., isolated from Leptocephalus of Japanese eel Anguilla japonica.</title>
        <authorList>
            <person name="Yuasa K."/>
            <person name="Mekata T."/>
            <person name="Ikunari K."/>
        </authorList>
    </citation>
    <scope>NUCLEOTIDE SEQUENCE</scope>
    <source>
        <strain evidence="1">EL160426</strain>
    </source>
</reference>
<proteinExistence type="predicted"/>
<dbReference type="KEGG" id="aup:AsAng_0029880"/>
<name>A0A915YFN7_9BACT</name>
<sequence length="32" mass="3849">MLKNWTKQVLLLPNRSKLAALKQLNDLFFFEK</sequence>